<dbReference type="InterPro" id="IPR015424">
    <property type="entry name" value="PyrdxlP-dep_Trfase"/>
</dbReference>
<dbReference type="PANTHER" id="PTHR43586:SF21">
    <property type="entry name" value="PYRIDOXAL PHOSPHATE (PLP)-DEPENDENT ASPARTATE AMINOTRANSFERASE SUPERFAMILY"/>
    <property type="match status" value="1"/>
</dbReference>
<dbReference type="Gene3D" id="3.40.640.10">
    <property type="entry name" value="Type I PLP-dependent aspartate aminotransferase-like (Major domain)"/>
    <property type="match status" value="1"/>
</dbReference>
<proteinExistence type="predicted"/>
<dbReference type="Proteomes" id="UP000008229">
    <property type="component" value="Chromosome"/>
</dbReference>
<dbReference type="PANTHER" id="PTHR43586">
    <property type="entry name" value="CYSTEINE DESULFURASE"/>
    <property type="match status" value="1"/>
</dbReference>
<dbReference type="InterPro" id="IPR015421">
    <property type="entry name" value="PyrdxlP-dep_Trfase_major"/>
</dbReference>
<protein>
    <submittedName>
        <fullName evidence="2">Cysteine desulfurase family protein</fullName>
        <ecNumber evidence="2">2.8.1.7</ecNumber>
    </submittedName>
</protein>
<organism evidence="2 3">
    <name type="scientific">Conexibacter woesei (strain DSM 14684 / CCUG 47730 / CIP 108061 / JCM 11494 / NBRC 100937 / ID131577)</name>
    <dbReference type="NCBI Taxonomy" id="469383"/>
    <lineage>
        <taxon>Bacteria</taxon>
        <taxon>Bacillati</taxon>
        <taxon>Actinomycetota</taxon>
        <taxon>Thermoleophilia</taxon>
        <taxon>Solirubrobacterales</taxon>
        <taxon>Conexibacteraceae</taxon>
        <taxon>Conexibacter</taxon>
    </lineage>
</organism>
<dbReference type="Gene3D" id="3.90.1150.10">
    <property type="entry name" value="Aspartate Aminotransferase, domain 1"/>
    <property type="match status" value="1"/>
</dbReference>
<dbReference type="InterPro" id="IPR015422">
    <property type="entry name" value="PyrdxlP-dep_Trfase_small"/>
</dbReference>
<dbReference type="STRING" id="469383.Cwoe_2142"/>
<sequence>MDNETKGTRPMAVGSRRDAGLDVDALRARFASLRDGAFAYFDAAGGSQVPDEVGEAIARALREASGNLGAPYATGRRVEAILAEAKAAAGRFLGGSGDDIVFGANMTSLNFVLSRTATRGFGPGDEVLVTRLDHDANVAPWLELAEDIGITVTFVDVTDDYRLDYDDLERKLSERTRIVAFPWASNAMGTRIDAPRVCRLAREAGALSWVDAVHYAAHEPIDVAALGADVLLCSPYKFCGPHMGVAHVRPETAEGWRPYKVRPAPTEPLGRRFETGTSPYEQLAGLSATVAYLDSLGGMSALSAYEQELARRLWDALPDGVTVYGPGLAERVPTFLLNVEGVPARQVAERLAEQGIGVWHHTHYYAAGLADRLPYPDEAVRLGLIHYNTAAEVDRLTAALGELAAGG</sequence>
<dbReference type="AlphaFoldDB" id="D3F5A0"/>
<dbReference type="InterPro" id="IPR000192">
    <property type="entry name" value="Aminotrans_V_dom"/>
</dbReference>
<gene>
    <name evidence="2" type="ordered locus">Cwoe_2142</name>
</gene>
<dbReference type="InterPro" id="IPR011340">
    <property type="entry name" value="Cys_dSase-rel"/>
</dbReference>
<feature type="domain" description="Aminotransferase class V" evidence="1">
    <location>
        <begin position="40"/>
        <end position="396"/>
    </location>
</feature>
<dbReference type="GO" id="GO:0031071">
    <property type="term" value="F:cysteine desulfurase activity"/>
    <property type="evidence" value="ECO:0007669"/>
    <property type="project" value="UniProtKB-EC"/>
</dbReference>
<reference evidence="3" key="2">
    <citation type="submission" date="2010-01" db="EMBL/GenBank/DDBJ databases">
        <title>The complete genome of Conexibacter woesei DSM 14684.</title>
        <authorList>
            <consortium name="US DOE Joint Genome Institute (JGI-PGF)"/>
            <person name="Lucas S."/>
            <person name="Copeland A."/>
            <person name="Lapidus A."/>
            <person name="Glavina del Rio T."/>
            <person name="Dalin E."/>
            <person name="Tice H."/>
            <person name="Bruce D."/>
            <person name="Goodwin L."/>
            <person name="Pitluck S."/>
            <person name="Kyrpides N."/>
            <person name="Mavromatis K."/>
            <person name="Ivanova N."/>
            <person name="Mikhailova N."/>
            <person name="Chertkov O."/>
            <person name="Brettin T."/>
            <person name="Detter J.C."/>
            <person name="Han C."/>
            <person name="Larimer F."/>
            <person name="Land M."/>
            <person name="Hauser L."/>
            <person name="Markowitz V."/>
            <person name="Cheng J.-F."/>
            <person name="Hugenholtz P."/>
            <person name="Woyke T."/>
            <person name="Wu D."/>
            <person name="Pukall R."/>
            <person name="Steenblock K."/>
            <person name="Schneider S."/>
            <person name="Klenk H.-P."/>
            <person name="Eisen J.A."/>
        </authorList>
    </citation>
    <scope>NUCLEOTIDE SEQUENCE [LARGE SCALE GENOMIC DNA]</scope>
    <source>
        <strain evidence="3">DSM 14684 / CIP 108061 / JCM 11494 / NBRC 100937 / ID131577</strain>
    </source>
</reference>
<dbReference type="Pfam" id="PF00266">
    <property type="entry name" value="Aminotran_5"/>
    <property type="match status" value="1"/>
</dbReference>
<dbReference type="EC" id="2.8.1.7" evidence="2"/>
<dbReference type="HOGENOM" id="CLU_003433_2_2_11"/>
<dbReference type="KEGG" id="cwo:Cwoe_2142"/>
<dbReference type="SUPFAM" id="SSF53383">
    <property type="entry name" value="PLP-dependent transferases"/>
    <property type="match status" value="1"/>
</dbReference>
<name>D3F5A0_CONWI</name>
<keyword evidence="2" id="KW-0808">Transferase</keyword>
<evidence type="ECO:0000313" key="2">
    <source>
        <dbReference type="EMBL" id="ADB50567.1"/>
    </source>
</evidence>
<dbReference type="NCBIfam" id="TIGR01976">
    <property type="entry name" value="am_tr_V_VC1184"/>
    <property type="match status" value="1"/>
</dbReference>
<dbReference type="eggNOG" id="COG0520">
    <property type="taxonomic scope" value="Bacteria"/>
</dbReference>
<dbReference type="EMBL" id="CP001854">
    <property type="protein sequence ID" value="ADB50567.1"/>
    <property type="molecule type" value="Genomic_DNA"/>
</dbReference>
<accession>D3F5A0</accession>
<keyword evidence="3" id="KW-1185">Reference proteome</keyword>
<reference evidence="2 3" key="1">
    <citation type="journal article" date="2010" name="Stand. Genomic Sci.">
        <title>Complete genome sequence of Conexibacter woesei type strain (ID131577).</title>
        <authorList>
            <person name="Pukall R."/>
            <person name="Lapidus A."/>
            <person name="Glavina Del Rio T."/>
            <person name="Copeland A."/>
            <person name="Tice H."/>
            <person name="Cheng J.-F."/>
            <person name="Lucas S."/>
            <person name="Chen F."/>
            <person name="Nolan M."/>
            <person name="Bruce D."/>
            <person name="Goodwin L."/>
            <person name="Pitluck S."/>
            <person name="Mavromatis K."/>
            <person name="Ivanova N."/>
            <person name="Ovchinnikova G."/>
            <person name="Pati A."/>
            <person name="Chen A."/>
            <person name="Palaniappan K."/>
            <person name="Land M."/>
            <person name="Hauser L."/>
            <person name="Chang Y.-J."/>
            <person name="Jeffries C.D."/>
            <person name="Chain P."/>
            <person name="Meincke L."/>
            <person name="Sims D."/>
            <person name="Brettin T."/>
            <person name="Detter J.C."/>
            <person name="Rohde M."/>
            <person name="Goeker M."/>
            <person name="Bristow J."/>
            <person name="Eisen J.A."/>
            <person name="Markowitz V."/>
            <person name="Kyrpides N.C."/>
            <person name="Klenk H.-P."/>
            <person name="Hugenholtz P."/>
        </authorList>
    </citation>
    <scope>NUCLEOTIDE SEQUENCE [LARGE SCALE GENOMIC DNA]</scope>
    <source>
        <strain evidence="3">DSM 14684 / CIP 108061 / JCM 11494 / NBRC 100937 / ID131577</strain>
    </source>
</reference>
<evidence type="ECO:0000259" key="1">
    <source>
        <dbReference type="Pfam" id="PF00266"/>
    </source>
</evidence>
<evidence type="ECO:0000313" key="3">
    <source>
        <dbReference type="Proteomes" id="UP000008229"/>
    </source>
</evidence>